<sequence>MNRPILFEGVDVAVPLTFAQCKTLKDVGYRFVCRYYTDYSDPKQMWKLISKDEAIMISKAGLDIIAIYELGGRGNKTYSKETGKKDCINAIRCAEKIGQPSNTTIYFAVDSGVKLNYGIECISNYFEGINEQMKLYKNTSDNEGWNLGIYGSYYVIEYMHNRCGIVNYWQTAAWSETKISDKADFMQYILNISAHGIYAIDMNISYTPILGQFRI</sequence>
<keyword evidence="3" id="KW-1185">Reference proteome</keyword>
<dbReference type="Gene3D" id="3.20.20.80">
    <property type="entry name" value="Glycosidases"/>
    <property type="match status" value="1"/>
</dbReference>
<protein>
    <submittedName>
        <fullName evidence="2">DUF1906 domain-containing protein</fullName>
    </submittedName>
</protein>
<dbReference type="InterPro" id="IPR015020">
    <property type="entry name" value="Rv2525c-like_Glyco_Hydro-like"/>
</dbReference>
<dbReference type="Proteomes" id="UP001078443">
    <property type="component" value="Unassembled WGS sequence"/>
</dbReference>
<comment type="caution">
    <text evidence="2">The sequence shown here is derived from an EMBL/GenBank/DDBJ whole genome shotgun (WGS) entry which is preliminary data.</text>
</comment>
<dbReference type="SUPFAM" id="SSF51445">
    <property type="entry name" value="(Trans)glycosidases"/>
    <property type="match status" value="1"/>
</dbReference>
<dbReference type="RefSeq" id="WP_268041705.1">
    <property type="nucleotide sequence ID" value="NZ_JAPQER010000007.1"/>
</dbReference>
<organism evidence="2 3">
    <name type="scientific">Clostridium aestuarii</name>
    <dbReference type="NCBI Taxonomy" id="338193"/>
    <lineage>
        <taxon>Bacteria</taxon>
        <taxon>Bacillati</taxon>
        <taxon>Bacillota</taxon>
        <taxon>Clostridia</taxon>
        <taxon>Eubacteriales</taxon>
        <taxon>Clostridiaceae</taxon>
        <taxon>Clostridium</taxon>
    </lineage>
</organism>
<name>A0ABT4D2C1_9CLOT</name>
<evidence type="ECO:0000259" key="1">
    <source>
        <dbReference type="Pfam" id="PF08924"/>
    </source>
</evidence>
<dbReference type="InterPro" id="IPR017853">
    <property type="entry name" value="GH"/>
</dbReference>
<feature type="domain" description="Rv2525c-like glycoside hydrolase-like" evidence="1">
    <location>
        <begin position="23"/>
        <end position="203"/>
    </location>
</feature>
<dbReference type="Pfam" id="PF08924">
    <property type="entry name" value="Rv2525c_GlyHyd-like"/>
    <property type="match status" value="1"/>
</dbReference>
<gene>
    <name evidence="2" type="ORF">OW763_13665</name>
</gene>
<dbReference type="EMBL" id="JAPQER010000007">
    <property type="protein sequence ID" value="MCY6485379.1"/>
    <property type="molecule type" value="Genomic_DNA"/>
</dbReference>
<accession>A0ABT4D2C1</accession>
<evidence type="ECO:0000313" key="3">
    <source>
        <dbReference type="Proteomes" id="UP001078443"/>
    </source>
</evidence>
<reference evidence="2" key="1">
    <citation type="submission" date="2022-12" db="EMBL/GenBank/DDBJ databases">
        <authorList>
            <person name="Wang J."/>
        </authorList>
    </citation>
    <scope>NUCLEOTIDE SEQUENCE</scope>
    <source>
        <strain evidence="2">HY-45-18</strain>
    </source>
</reference>
<proteinExistence type="predicted"/>
<evidence type="ECO:0000313" key="2">
    <source>
        <dbReference type="EMBL" id="MCY6485379.1"/>
    </source>
</evidence>